<dbReference type="GO" id="GO:0016740">
    <property type="term" value="F:transferase activity"/>
    <property type="evidence" value="ECO:0007669"/>
    <property type="project" value="UniProtKB-KW"/>
</dbReference>
<evidence type="ECO:0000256" key="2">
    <source>
        <dbReference type="ARBA" id="ARBA00022670"/>
    </source>
</evidence>
<gene>
    <name evidence="6" type="ORF">GWK10_04945</name>
</gene>
<reference evidence="6 7" key="1">
    <citation type="submission" date="2020-01" db="EMBL/GenBank/DDBJ databases">
        <title>Spongiivirga citrea KCTC 32990T.</title>
        <authorList>
            <person name="Wang G."/>
        </authorList>
    </citation>
    <scope>NUCLEOTIDE SEQUENCE [LARGE SCALE GENOMIC DNA]</scope>
    <source>
        <strain evidence="6 7">KCTC 32990</strain>
    </source>
</reference>
<dbReference type="SUPFAM" id="SSF52317">
    <property type="entry name" value="Class I glutamine amidotransferase-like"/>
    <property type="match status" value="1"/>
</dbReference>
<evidence type="ECO:0000256" key="4">
    <source>
        <dbReference type="ARBA" id="ARBA00022825"/>
    </source>
</evidence>
<sequence length="285" mass="31194">MRIFAKLVCCFLATSTVQFTLAQKNITTGPTKGSLVIVGGGRNNDQVTAKFMELAGGKDAHIVVIPTAWGAEAYSDNAGNAGLFRKMGATKVTVLHTSNPKIANTNAFIEPLKSATAVWFSGGRQWRLVDSYKDTKTEKAIWDVLNRGGVVGGSSAGATIQGSYLARGHTENNQKMMGDHEEGFAFIKNIAIDQHVLARNRQFDMFDILKNKPELLGIAIDESTAVVVTGNTFEVIGKSYVLIYDGTFYSREGTSLKTVPSKENVFYFLRSGERYDMENRKVITN</sequence>
<comment type="caution">
    <text evidence="6">The sequence shown here is derived from an EMBL/GenBank/DDBJ whole genome shotgun (WGS) entry which is preliminary data.</text>
</comment>
<evidence type="ECO:0000313" key="6">
    <source>
        <dbReference type="EMBL" id="NER16544.1"/>
    </source>
</evidence>
<keyword evidence="7" id="KW-1185">Reference proteome</keyword>
<dbReference type="Gene3D" id="3.40.50.880">
    <property type="match status" value="1"/>
</dbReference>
<keyword evidence="4" id="KW-0720">Serine protease</keyword>
<dbReference type="InterPro" id="IPR005320">
    <property type="entry name" value="Peptidase_S51"/>
</dbReference>
<keyword evidence="3" id="KW-0378">Hydrolase</keyword>
<keyword evidence="6" id="KW-0315">Glutamine amidotransferase</keyword>
<dbReference type="InterPro" id="IPR029062">
    <property type="entry name" value="Class_I_gatase-like"/>
</dbReference>
<dbReference type="EMBL" id="JAABOQ010000002">
    <property type="protein sequence ID" value="NER16544.1"/>
    <property type="molecule type" value="Genomic_DNA"/>
</dbReference>
<comment type="similarity">
    <text evidence="1">Belongs to the peptidase S51 family.</text>
</comment>
<dbReference type="Proteomes" id="UP000474296">
    <property type="component" value="Unassembled WGS sequence"/>
</dbReference>
<proteinExistence type="inferred from homology"/>
<dbReference type="GO" id="GO:0006508">
    <property type="term" value="P:proteolysis"/>
    <property type="evidence" value="ECO:0007669"/>
    <property type="project" value="UniProtKB-KW"/>
</dbReference>
<keyword evidence="5" id="KW-0732">Signal</keyword>
<keyword evidence="2" id="KW-0645">Protease</keyword>
<dbReference type="GO" id="GO:0008236">
    <property type="term" value="F:serine-type peptidase activity"/>
    <property type="evidence" value="ECO:0007669"/>
    <property type="project" value="UniProtKB-KW"/>
</dbReference>
<protein>
    <submittedName>
        <fullName evidence="6">Type 1 glutamine amidotransferase-like domain-containing protein</fullName>
    </submittedName>
</protein>
<keyword evidence="6" id="KW-0808">Transferase</keyword>
<dbReference type="Pfam" id="PF03575">
    <property type="entry name" value="Peptidase_S51"/>
    <property type="match status" value="1"/>
</dbReference>
<feature type="signal peptide" evidence="5">
    <location>
        <begin position="1"/>
        <end position="22"/>
    </location>
</feature>
<dbReference type="CDD" id="cd03145">
    <property type="entry name" value="GAT1_cyanophycinase"/>
    <property type="match status" value="1"/>
</dbReference>
<dbReference type="PANTHER" id="PTHR36175:SF1">
    <property type="entry name" value="CYANOPHYCINASE"/>
    <property type="match status" value="1"/>
</dbReference>
<organism evidence="6 7">
    <name type="scientific">Spongiivirga citrea</name>
    <dbReference type="NCBI Taxonomy" id="1481457"/>
    <lineage>
        <taxon>Bacteria</taxon>
        <taxon>Pseudomonadati</taxon>
        <taxon>Bacteroidota</taxon>
        <taxon>Flavobacteriia</taxon>
        <taxon>Flavobacteriales</taxon>
        <taxon>Flavobacteriaceae</taxon>
        <taxon>Spongiivirga</taxon>
    </lineage>
</organism>
<accession>A0A6M0CKQ1</accession>
<name>A0A6M0CKQ1_9FLAO</name>
<evidence type="ECO:0000256" key="3">
    <source>
        <dbReference type="ARBA" id="ARBA00022801"/>
    </source>
</evidence>
<evidence type="ECO:0000256" key="5">
    <source>
        <dbReference type="SAM" id="SignalP"/>
    </source>
</evidence>
<dbReference type="RefSeq" id="WP_164029816.1">
    <property type="nucleotide sequence ID" value="NZ_JAABOQ010000002.1"/>
</dbReference>
<dbReference type="AlphaFoldDB" id="A0A6M0CKQ1"/>
<dbReference type="PANTHER" id="PTHR36175">
    <property type="entry name" value="CYANOPHYCINASE"/>
    <property type="match status" value="1"/>
</dbReference>
<evidence type="ECO:0000256" key="1">
    <source>
        <dbReference type="ARBA" id="ARBA00006534"/>
    </source>
</evidence>
<feature type="chain" id="PRO_5027008988" evidence="5">
    <location>
        <begin position="23"/>
        <end position="285"/>
    </location>
</feature>
<evidence type="ECO:0000313" key="7">
    <source>
        <dbReference type="Proteomes" id="UP000474296"/>
    </source>
</evidence>